<reference evidence="1" key="1">
    <citation type="submission" date="2020-03" db="EMBL/GenBank/DDBJ databases">
        <title>The deep terrestrial virosphere.</title>
        <authorList>
            <person name="Holmfeldt K."/>
            <person name="Nilsson E."/>
            <person name="Simone D."/>
            <person name="Lopez-Fernandez M."/>
            <person name="Wu X."/>
            <person name="de Brujin I."/>
            <person name="Lundin D."/>
            <person name="Andersson A."/>
            <person name="Bertilsson S."/>
            <person name="Dopson M."/>
        </authorList>
    </citation>
    <scope>NUCLEOTIDE SEQUENCE</scope>
    <source>
        <strain evidence="2">MM415A01100</strain>
        <strain evidence="1">MM415B01116</strain>
        <strain evidence="3">MM415B04301</strain>
    </source>
</reference>
<evidence type="ECO:0000313" key="3">
    <source>
        <dbReference type="EMBL" id="QJA93253.1"/>
    </source>
</evidence>
<protein>
    <submittedName>
        <fullName evidence="1">Uncharacterized protein</fullName>
    </submittedName>
</protein>
<evidence type="ECO:0000313" key="2">
    <source>
        <dbReference type="EMBL" id="QJA78235.1"/>
    </source>
</evidence>
<dbReference type="AlphaFoldDB" id="A0A6M3IS20"/>
<evidence type="ECO:0000313" key="1">
    <source>
        <dbReference type="EMBL" id="QJA60449.1"/>
    </source>
</evidence>
<dbReference type="EMBL" id="MT142327">
    <property type="protein sequence ID" value="QJA78235.1"/>
    <property type="molecule type" value="Genomic_DNA"/>
</dbReference>
<gene>
    <name evidence="2" type="ORF">MM415A01100_0006</name>
    <name evidence="1" type="ORF">MM415B01116_0019</name>
    <name evidence="3" type="ORF">MM415B04301_0010</name>
</gene>
<proteinExistence type="predicted"/>
<name>A0A6M3IS20_9ZZZZ</name>
<dbReference type="EMBL" id="MT143134">
    <property type="protein sequence ID" value="QJA93253.1"/>
    <property type="molecule type" value="Genomic_DNA"/>
</dbReference>
<organism evidence="1">
    <name type="scientific">viral metagenome</name>
    <dbReference type="NCBI Taxonomy" id="1070528"/>
    <lineage>
        <taxon>unclassified sequences</taxon>
        <taxon>metagenomes</taxon>
        <taxon>organismal metagenomes</taxon>
    </lineage>
</organism>
<dbReference type="EMBL" id="MT141409">
    <property type="protein sequence ID" value="QJA60449.1"/>
    <property type="molecule type" value="Genomic_DNA"/>
</dbReference>
<accession>A0A6M3IS20</accession>
<sequence length="66" mass="7217">MFEYGVKATVTTEKGDQVEGKLTGIMPDIVCIETEDKTVGVPMRLVYMISQLHADQTKLTEPSEGG</sequence>